<evidence type="ECO:0000256" key="4">
    <source>
        <dbReference type="ARBA" id="ARBA00022577"/>
    </source>
</evidence>
<comment type="caution">
    <text evidence="8">The sequence shown here is derived from an EMBL/GenBank/DDBJ whole genome shotgun (WGS) entry which is preliminary data.</text>
</comment>
<name>A0A8S9QXH6_BRACR</name>
<organism evidence="8 9">
    <name type="scientific">Brassica cretica</name>
    <name type="common">Mustard</name>
    <dbReference type="NCBI Taxonomy" id="69181"/>
    <lineage>
        <taxon>Eukaryota</taxon>
        <taxon>Viridiplantae</taxon>
        <taxon>Streptophyta</taxon>
        <taxon>Embryophyta</taxon>
        <taxon>Tracheophyta</taxon>
        <taxon>Spermatophyta</taxon>
        <taxon>Magnoliopsida</taxon>
        <taxon>eudicotyledons</taxon>
        <taxon>Gunneridae</taxon>
        <taxon>Pentapetalae</taxon>
        <taxon>rosids</taxon>
        <taxon>malvids</taxon>
        <taxon>Brassicales</taxon>
        <taxon>Brassicaceae</taxon>
        <taxon>Brassiceae</taxon>
        <taxon>Brassica</taxon>
    </lineage>
</organism>
<gene>
    <name evidence="8" type="ORF">F2Q69_00017949</name>
</gene>
<comment type="subcellular location">
    <subcellularLocation>
        <location evidence="1">Secreted</location>
    </subcellularLocation>
</comment>
<dbReference type="GO" id="GO:0031640">
    <property type="term" value="P:killing of cells of another organism"/>
    <property type="evidence" value="ECO:0007669"/>
    <property type="project" value="UniProtKB-KW"/>
</dbReference>
<evidence type="ECO:0000256" key="2">
    <source>
        <dbReference type="ARBA" id="ARBA00022525"/>
    </source>
</evidence>
<dbReference type="GO" id="GO:0050832">
    <property type="term" value="P:defense response to fungus"/>
    <property type="evidence" value="ECO:0007669"/>
    <property type="project" value="UniProtKB-KW"/>
</dbReference>
<dbReference type="SMART" id="SM00505">
    <property type="entry name" value="Knot1"/>
    <property type="match status" value="2"/>
</dbReference>
<keyword evidence="6" id="KW-0732">Signal</keyword>
<feature type="domain" description="Knottins-like" evidence="7">
    <location>
        <begin position="130"/>
        <end position="182"/>
    </location>
</feature>
<protein>
    <recommendedName>
        <fullName evidence="7">Knottins-like domain-containing protein</fullName>
    </recommendedName>
</protein>
<dbReference type="GO" id="GO:0005576">
    <property type="term" value="C:extracellular region"/>
    <property type="evidence" value="ECO:0007669"/>
    <property type="project" value="UniProtKB-SubCell"/>
</dbReference>
<dbReference type="AlphaFoldDB" id="A0A8S9QXH6"/>
<feature type="chain" id="PRO_5035880273" description="Knottins-like domain-containing protein" evidence="6">
    <location>
        <begin position="30"/>
        <end position="197"/>
    </location>
</feature>
<evidence type="ECO:0000313" key="9">
    <source>
        <dbReference type="Proteomes" id="UP000712600"/>
    </source>
</evidence>
<evidence type="ECO:0000256" key="3">
    <source>
        <dbReference type="ARBA" id="ARBA00022529"/>
    </source>
</evidence>
<accession>A0A8S9QXH6</accession>
<dbReference type="Pfam" id="PF00537">
    <property type="entry name" value="Toxin_3"/>
    <property type="match status" value="3"/>
</dbReference>
<dbReference type="GO" id="GO:0019871">
    <property type="term" value="F:sodium channel inhibitor activity"/>
    <property type="evidence" value="ECO:0007669"/>
    <property type="project" value="InterPro"/>
</dbReference>
<evidence type="ECO:0000256" key="6">
    <source>
        <dbReference type="SAM" id="SignalP"/>
    </source>
</evidence>
<dbReference type="EMBL" id="QGKX02000996">
    <property type="protein sequence ID" value="KAF3558492.1"/>
    <property type="molecule type" value="Genomic_DNA"/>
</dbReference>
<dbReference type="Gene3D" id="3.30.30.10">
    <property type="entry name" value="Knottin, scorpion toxin-like"/>
    <property type="match status" value="3"/>
</dbReference>
<evidence type="ECO:0000256" key="1">
    <source>
        <dbReference type="ARBA" id="ARBA00004613"/>
    </source>
</evidence>
<dbReference type="InterPro" id="IPR036574">
    <property type="entry name" value="Scorpion_toxin-like_sf"/>
</dbReference>
<dbReference type="InterPro" id="IPR002061">
    <property type="entry name" value="Scorpion_toxinL/defensin"/>
</dbReference>
<dbReference type="Proteomes" id="UP000712600">
    <property type="component" value="Unassembled WGS sequence"/>
</dbReference>
<sequence length="197" mass="21727">MDKATKSVSSLAAFFILFLVIFEMPEIEAQDSECLKEYGGDVGFGFCAPRIHPTFCVKRCRADKGALSGKCIWGHGSNVKRCRSEKGAKGGECRWGEEFNVKCLCNFCSDKAYDQTLSTEVPEIEAQDTECLVEYGGDVGFAFCAPLIYPPFCYTRCREDKGSKGGICVSEGNKVKCLCDFCHDNLKPPFDQILSGI</sequence>
<keyword evidence="4" id="KW-0295">Fungicide</keyword>
<evidence type="ECO:0000256" key="5">
    <source>
        <dbReference type="ARBA" id="ARBA00038027"/>
    </source>
</evidence>
<keyword evidence="3" id="KW-0929">Antimicrobial</keyword>
<dbReference type="InterPro" id="IPR003614">
    <property type="entry name" value="Knottins"/>
</dbReference>
<keyword evidence="2" id="KW-0964">Secreted</keyword>
<evidence type="ECO:0000259" key="7">
    <source>
        <dbReference type="SMART" id="SM00505"/>
    </source>
</evidence>
<dbReference type="SUPFAM" id="SSF57095">
    <property type="entry name" value="Scorpion toxin-like"/>
    <property type="match status" value="3"/>
</dbReference>
<evidence type="ECO:0000313" key="8">
    <source>
        <dbReference type="EMBL" id="KAF3558492.1"/>
    </source>
</evidence>
<proteinExistence type="inferred from homology"/>
<feature type="domain" description="Knottins-like" evidence="7">
    <location>
        <begin position="33"/>
        <end position="108"/>
    </location>
</feature>
<feature type="signal peptide" evidence="6">
    <location>
        <begin position="1"/>
        <end position="29"/>
    </location>
</feature>
<comment type="similarity">
    <text evidence="5">Belongs to the DEFL family. Protease inhibitor I18 (RTI/MTI-2) subfamily.</text>
</comment>
<reference evidence="8" key="1">
    <citation type="submission" date="2019-12" db="EMBL/GenBank/DDBJ databases">
        <title>Genome sequencing and annotation of Brassica cretica.</title>
        <authorList>
            <person name="Studholme D.J."/>
            <person name="Sarris P."/>
        </authorList>
    </citation>
    <scope>NUCLEOTIDE SEQUENCE</scope>
    <source>
        <strain evidence="8">PFS-109/04</strain>
        <tissue evidence="8">Leaf</tissue>
    </source>
</reference>